<dbReference type="InterPro" id="IPR055370">
    <property type="entry name" value="Lsr2_DNA-bd"/>
</dbReference>
<dbReference type="InterPro" id="IPR042261">
    <property type="entry name" value="Lsr2-like_dimerization"/>
</dbReference>
<dbReference type="OrthoDB" id="4113332at2"/>
<dbReference type="GO" id="GO:0003677">
    <property type="term" value="F:DNA binding"/>
    <property type="evidence" value="ECO:0007669"/>
    <property type="project" value="UniProtKB-KW"/>
</dbReference>
<dbReference type="Pfam" id="PF23359">
    <property type="entry name" value="Lsr2_DNA-bd"/>
    <property type="match status" value="1"/>
</dbReference>
<dbReference type="InterPro" id="IPR036625">
    <property type="entry name" value="E3-bd_dom_sf"/>
</dbReference>
<feature type="region of interest" description="Disordered" evidence="2">
    <location>
        <begin position="57"/>
        <end position="83"/>
    </location>
</feature>
<dbReference type="Proteomes" id="UP000282454">
    <property type="component" value="Unassembled WGS sequence"/>
</dbReference>
<proteinExistence type="predicted"/>
<reference evidence="5 6" key="1">
    <citation type="submission" date="2018-10" db="EMBL/GenBank/DDBJ databases">
        <title>Genomic Encyclopedia of Archaeal and Bacterial Type Strains, Phase II (KMG-II): from individual species to whole genera.</title>
        <authorList>
            <person name="Goeker M."/>
        </authorList>
    </citation>
    <scope>NUCLEOTIDE SEQUENCE [LARGE SCALE GENOMIC DNA]</scope>
    <source>
        <strain evidence="5 6">DSM 45657</strain>
    </source>
</reference>
<dbReference type="Gene3D" id="4.10.320.10">
    <property type="entry name" value="E3-binding domain"/>
    <property type="match status" value="1"/>
</dbReference>
<dbReference type="InterPro" id="IPR024412">
    <property type="entry name" value="Lsr2_dim_dom"/>
</dbReference>
<dbReference type="EMBL" id="RCDD01000003">
    <property type="protein sequence ID" value="RLK58351.1"/>
    <property type="molecule type" value="Genomic_DNA"/>
</dbReference>
<dbReference type="AlphaFoldDB" id="A0A421B261"/>
<comment type="caution">
    <text evidence="5">The sequence shown here is derived from an EMBL/GenBank/DDBJ whole genome shotgun (WGS) entry which is preliminary data.</text>
</comment>
<dbReference type="RefSeq" id="WP_121392781.1">
    <property type="nucleotide sequence ID" value="NZ_RCDD01000003.1"/>
</dbReference>
<organism evidence="5 6">
    <name type="scientific">Actinokineospora cianjurensis</name>
    <dbReference type="NCBI Taxonomy" id="585224"/>
    <lineage>
        <taxon>Bacteria</taxon>
        <taxon>Bacillati</taxon>
        <taxon>Actinomycetota</taxon>
        <taxon>Actinomycetes</taxon>
        <taxon>Pseudonocardiales</taxon>
        <taxon>Pseudonocardiaceae</taxon>
        <taxon>Actinokineospora</taxon>
    </lineage>
</organism>
<evidence type="ECO:0000313" key="6">
    <source>
        <dbReference type="Proteomes" id="UP000282454"/>
    </source>
</evidence>
<evidence type="ECO:0000259" key="4">
    <source>
        <dbReference type="Pfam" id="PF23359"/>
    </source>
</evidence>
<dbReference type="Gene3D" id="3.30.60.230">
    <property type="entry name" value="Lsr2, dimerization domain"/>
    <property type="match status" value="1"/>
</dbReference>
<keyword evidence="1" id="KW-0238">DNA-binding</keyword>
<evidence type="ECO:0000313" key="5">
    <source>
        <dbReference type="EMBL" id="RLK58351.1"/>
    </source>
</evidence>
<keyword evidence="6" id="KW-1185">Reference proteome</keyword>
<evidence type="ECO:0000259" key="3">
    <source>
        <dbReference type="Pfam" id="PF11774"/>
    </source>
</evidence>
<accession>A0A421B261</accession>
<dbReference type="GO" id="GO:0016746">
    <property type="term" value="F:acyltransferase activity"/>
    <property type="evidence" value="ECO:0007669"/>
    <property type="project" value="InterPro"/>
</dbReference>
<name>A0A421B261_9PSEU</name>
<feature type="domain" description="Lsr2 DNA-binding" evidence="4">
    <location>
        <begin position="79"/>
        <end position="114"/>
    </location>
</feature>
<dbReference type="Pfam" id="PF11774">
    <property type="entry name" value="Lsr2"/>
    <property type="match status" value="1"/>
</dbReference>
<gene>
    <name evidence="5" type="ORF">CLV68_4449</name>
</gene>
<evidence type="ECO:0000256" key="1">
    <source>
        <dbReference type="ARBA" id="ARBA00023125"/>
    </source>
</evidence>
<evidence type="ECO:0000256" key="2">
    <source>
        <dbReference type="SAM" id="MobiDB-lite"/>
    </source>
</evidence>
<sequence>MAQKTIIQLVDDLDNLASEDVTTVEFGLDGVRYEIDLNGRNAERLREQFAGFVSTARRTGGRVKRSSATSAKPTSEGRGREQTAAIREWARRCGHDVSDRGRIPTAIIDAFEKAHTTKPTRAARRRAADA</sequence>
<protein>
    <submittedName>
        <fullName evidence="5">Lsr2 protein</fullName>
    </submittedName>
</protein>
<feature type="domain" description="Lsr2 dimerization" evidence="3">
    <location>
        <begin position="1"/>
        <end position="60"/>
    </location>
</feature>